<dbReference type="PANTHER" id="PTHR47704:SF1">
    <property type="entry name" value="POTASSIUM TRANSPORTER KIMA"/>
    <property type="match status" value="1"/>
</dbReference>
<keyword evidence="2 5" id="KW-0812">Transmembrane</keyword>
<dbReference type="Gene3D" id="1.20.1740.10">
    <property type="entry name" value="Amino acid/polyamine transporter I"/>
    <property type="match status" value="1"/>
</dbReference>
<gene>
    <name evidence="6" type="ORF">CQ394_05670</name>
</gene>
<dbReference type="Pfam" id="PF13520">
    <property type="entry name" value="AA_permease_2"/>
    <property type="match status" value="1"/>
</dbReference>
<dbReference type="Proteomes" id="UP000220840">
    <property type="component" value="Unassembled WGS sequence"/>
</dbReference>
<dbReference type="PANTHER" id="PTHR47704">
    <property type="entry name" value="POTASSIUM TRANSPORTER KIMA"/>
    <property type="match status" value="1"/>
</dbReference>
<evidence type="ECO:0000313" key="6">
    <source>
        <dbReference type="EMBL" id="PEG31215.1"/>
    </source>
</evidence>
<dbReference type="RefSeq" id="WP_058295373.1">
    <property type="nucleotide sequence ID" value="NZ_CAMRXB010000058.1"/>
</dbReference>
<keyword evidence="3 5" id="KW-1133">Transmembrane helix</keyword>
<name>A0A2A7MHL5_9CLOT</name>
<feature type="transmembrane region" description="Helical" evidence="5">
    <location>
        <begin position="254"/>
        <end position="280"/>
    </location>
</feature>
<dbReference type="EMBL" id="PDCJ01000001">
    <property type="protein sequence ID" value="PEG31215.1"/>
    <property type="molecule type" value="Genomic_DNA"/>
</dbReference>
<feature type="transmembrane region" description="Helical" evidence="5">
    <location>
        <begin position="40"/>
        <end position="59"/>
    </location>
</feature>
<feature type="transmembrane region" description="Helical" evidence="5">
    <location>
        <begin position="175"/>
        <end position="194"/>
    </location>
</feature>
<evidence type="ECO:0000256" key="4">
    <source>
        <dbReference type="ARBA" id="ARBA00023136"/>
    </source>
</evidence>
<dbReference type="InterPro" id="IPR002293">
    <property type="entry name" value="AA/rel_permease1"/>
</dbReference>
<keyword evidence="4 5" id="KW-0472">Membrane</keyword>
<dbReference type="STRING" id="137838.GCA_001458595_02604"/>
<accession>A0A2A7MHL5</accession>
<protein>
    <submittedName>
        <fullName evidence="6">APC family permease</fullName>
    </submittedName>
</protein>
<feature type="transmembrane region" description="Helical" evidence="5">
    <location>
        <begin position="300"/>
        <end position="321"/>
    </location>
</feature>
<comment type="subcellular location">
    <subcellularLocation>
        <location evidence="1">Membrane</location>
        <topology evidence="1">Multi-pass membrane protein</topology>
    </subcellularLocation>
</comment>
<evidence type="ECO:0000256" key="5">
    <source>
        <dbReference type="SAM" id="Phobius"/>
    </source>
</evidence>
<comment type="caution">
    <text evidence="6">The sequence shown here is derived from an EMBL/GenBank/DDBJ whole genome shotgun (WGS) entry which is preliminary data.</text>
</comment>
<evidence type="ECO:0000256" key="1">
    <source>
        <dbReference type="ARBA" id="ARBA00004141"/>
    </source>
</evidence>
<feature type="transmembrane region" description="Helical" evidence="5">
    <location>
        <begin position="105"/>
        <end position="126"/>
    </location>
</feature>
<dbReference type="AlphaFoldDB" id="A0A2A7MHL5"/>
<feature type="transmembrane region" description="Helical" evidence="5">
    <location>
        <begin position="348"/>
        <end position="368"/>
    </location>
</feature>
<feature type="transmembrane region" description="Helical" evidence="5">
    <location>
        <begin position="435"/>
        <end position="453"/>
    </location>
</feature>
<evidence type="ECO:0000313" key="7">
    <source>
        <dbReference type="Proteomes" id="UP000220840"/>
    </source>
</evidence>
<evidence type="ECO:0000256" key="2">
    <source>
        <dbReference type="ARBA" id="ARBA00022692"/>
    </source>
</evidence>
<feature type="transmembrane region" description="Helical" evidence="5">
    <location>
        <begin position="214"/>
        <end position="234"/>
    </location>
</feature>
<feature type="transmembrane region" description="Helical" evidence="5">
    <location>
        <begin position="65"/>
        <end position="84"/>
    </location>
</feature>
<feature type="transmembrane region" description="Helical" evidence="5">
    <location>
        <begin position="411"/>
        <end position="429"/>
    </location>
</feature>
<organism evidence="6 7">
    <name type="scientific">Clostridium neonatale</name>
    <dbReference type="NCBI Taxonomy" id="137838"/>
    <lineage>
        <taxon>Bacteria</taxon>
        <taxon>Bacillati</taxon>
        <taxon>Bacillota</taxon>
        <taxon>Clostridia</taxon>
        <taxon>Eubacteriales</taxon>
        <taxon>Clostridiaceae</taxon>
        <taxon>Clostridium</taxon>
    </lineage>
</organism>
<feature type="transmembrane region" description="Helical" evidence="5">
    <location>
        <begin position="374"/>
        <end position="390"/>
    </location>
</feature>
<keyword evidence="7" id="KW-1185">Reference proteome</keyword>
<proteinExistence type="predicted"/>
<dbReference type="GO" id="GO:0016020">
    <property type="term" value="C:membrane"/>
    <property type="evidence" value="ECO:0007669"/>
    <property type="project" value="UniProtKB-SubCell"/>
</dbReference>
<dbReference type="GO" id="GO:0022857">
    <property type="term" value="F:transmembrane transporter activity"/>
    <property type="evidence" value="ECO:0007669"/>
    <property type="project" value="InterPro"/>
</dbReference>
<dbReference type="InterPro" id="IPR053153">
    <property type="entry name" value="APC_K+_Transporter"/>
</dbReference>
<sequence>MNTIKKLLLGKPLKNNEISHQKLSKLWGLPIMASDAVSSVAYAIEEILLVLIPIAGILAFKFIPYITISILLLLLILVLSYSQIIDHYPNGGGAYAVAKENLGKIASLVVASALIVDYIMTVAVSISSSTAALSSAFPALQDYKVVVSLVCVIFITLINLRGIREASNIFGLPTYIFIFSMLSLIIVGCFKLFTGTLQPVSYSTPVIPAETVKGIGMILLLRAFSSGCSAMTGIEAVSNSIPSFENPAQKNAKLILYMLGGIIIFIFGGTSILAINLHVAPSDGHTVLSQMASAVFGHGFMYYIIQIFTSIILILAANTAYNGLPQLLYILAHDGYVPRQFSSRGTKLSFSNGILFICIVSSLLIIAFKSETHRLIPLYSVGVFVSFTLAQYGMFKKWRVIKEKGWRYKSLINGFGALVTLVVSIIVFLTKFSHGAWILAIAMPILMFIMYFIHKHYSFVAKQLRLDEFNPYYREEKKASSTQCIILVHDINKPFLKSLNYANSISNDIIALHVCRHPEHAKQLRKQWEKFNIPIKLVIIETPYRDIIKPLDDYLWKRESELKSGENISVISVKFVTAHWYDTILHNQTTYFLEKHLSKHKNVSTVILPFHYNLSKVSLDNPDRKYS</sequence>
<feature type="transmembrane region" description="Helical" evidence="5">
    <location>
        <begin position="146"/>
        <end position="163"/>
    </location>
</feature>
<evidence type="ECO:0000256" key="3">
    <source>
        <dbReference type="ARBA" id="ARBA00022989"/>
    </source>
</evidence>
<dbReference type="OrthoDB" id="9759676at2"/>
<reference evidence="6 7" key="1">
    <citation type="submission" date="2017-10" db="EMBL/GenBank/DDBJ databases">
        <title>Effective Description of Clostridium neonatale sp. nov. linked to necrotizing enterocolitis in neonates and a clarification of species assignable to the genus Clostridium (Prazmowski 1880) emend. Lawson and Rainey 2016.</title>
        <authorList>
            <person name="Bernard K."/>
            <person name="Burdz T."/>
            <person name="Wiebe D."/>
            <person name="Balcewich B."/>
            <person name="Alfa M."/>
            <person name="Bernier A.-M."/>
        </authorList>
    </citation>
    <scope>NUCLEOTIDE SEQUENCE [LARGE SCALE GENOMIC DNA]</scope>
    <source>
        <strain evidence="6 7">LCDC99A005</strain>
    </source>
</reference>